<keyword evidence="2" id="KW-1185">Reference proteome</keyword>
<evidence type="ECO:0000313" key="1">
    <source>
        <dbReference type="EMBL" id="QQK76857.1"/>
    </source>
</evidence>
<proteinExistence type="predicted"/>
<dbReference type="RefSeq" id="WP_200123983.1">
    <property type="nucleotide sequence ID" value="NZ_CP054705.1"/>
</dbReference>
<gene>
    <name evidence="1" type="ORF">HUG15_15660</name>
</gene>
<dbReference type="KEGG" id="scia:HUG15_15660"/>
<dbReference type="EMBL" id="CP054705">
    <property type="protein sequence ID" value="QQK76857.1"/>
    <property type="molecule type" value="Genomic_DNA"/>
</dbReference>
<dbReference type="Proteomes" id="UP000595823">
    <property type="component" value="Chromosome"/>
</dbReference>
<dbReference type="AlphaFoldDB" id="A0A7T6Z524"/>
<reference evidence="1 2" key="1">
    <citation type="submission" date="2020-06" db="EMBL/GenBank/DDBJ databases">
        <title>Genomic analysis of Salicibibacter sp. NKC5-3.</title>
        <authorList>
            <person name="Oh Y.J."/>
        </authorList>
    </citation>
    <scope>NUCLEOTIDE SEQUENCE [LARGE SCALE GENOMIC DNA]</scope>
    <source>
        <strain evidence="1 2">NKC5-3</strain>
    </source>
</reference>
<organism evidence="1 2">
    <name type="scientific">Salicibibacter cibarius</name>
    <dbReference type="NCBI Taxonomy" id="2743000"/>
    <lineage>
        <taxon>Bacteria</taxon>
        <taxon>Bacillati</taxon>
        <taxon>Bacillota</taxon>
        <taxon>Bacilli</taxon>
        <taxon>Bacillales</taxon>
        <taxon>Bacillaceae</taxon>
        <taxon>Salicibibacter</taxon>
    </lineage>
</organism>
<name>A0A7T6Z524_9BACI</name>
<accession>A0A7T6Z524</accession>
<sequence length="52" mass="5677">MDSTNAQAYVASTFQALTDAIVPSDSSHESHLAPDLHVYVIDGLNQYITIQQ</sequence>
<evidence type="ECO:0000313" key="2">
    <source>
        <dbReference type="Proteomes" id="UP000595823"/>
    </source>
</evidence>
<protein>
    <submittedName>
        <fullName evidence="1">Uncharacterized protein</fullName>
    </submittedName>
</protein>